<proteinExistence type="predicted"/>
<comment type="caution">
    <text evidence="3">The sequence shown here is derived from an EMBL/GenBank/DDBJ whole genome shotgun (WGS) entry which is preliminary data.</text>
</comment>
<feature type="domain" description="Fido" evidence="2">
    <location>
        <begin position="98"/>
        <end position="234"/>
    </location>
</feature>
<dbReference type="InterPro" id="IPR040198">
    <property type="entry name" value="Fido_containing"/>
</dbReference>
<dbReference type="OrthoDB" id="9813719at2"/>
<dbReference type="Proteomes" id="UP000256838">
    <property type="component" value="Unassembled WGS sequence"/>
</dbReference>
<gene>
    <name evidence="3" type="ORF">DWV00_17630</name>
</gene>
<dbReference type="InterPro" id="IPR036597">
    <property type="entry name" value="Fido-like_dom_sf"/>
</dbReference>
<keyword evidence="4" id="KW-1185">Reference proteome</keyword>
<evidence type="ECO:0000313" key="3">
    <source>
        <dbReference type="EMBL" id="RDU97688.1"/>
    </source>
</evidence>
<dbReference type="PANTHER" id="PTHR13504">
    <property type="entry name" value="FIDO DOMAIN-CONTAINING PROTEIN DDB_G0283145"/>
    <property type="match status" value="1"/>
</dbReference>
<accession>A0A3D8JX42</accession>
<dbReference type="AlphaFoldDB" id="A0A3D8JX42"/>
<name>A0A3D8JX42_9BURK</name>
<evidence type="ECO:0000313" key="4">
    <source>
        <dbReference type="Proteomes" id="UP000256838"/>
    </source>
</evidence>
<evidence type="ECO:0000259" key="2">
    <source>
        <dbReference type="PROSITE" id="PS51459"/>
    </source>
</evidence>
<protein>
    <submittedName>
        <fullName evidence="3">Fic family protein</fullName>
    </submittedName>
</protein>
<dbReference type="PANTHER" id="PTHR13504:SF38">
    <property type="entry name" value="FIDO DOMAIN-CONTAINING PROTEIN"/>
    <property type="match status" value="1"/>
</dbReference>
<organism evidence="3 4">
    <name type="scientific">Trinickia dinghuensis</name>
    <dbReference type="NCBI Taxonomy" id="2291023"/>
    <lineage>
        <taxon>Bacteria</taxon>
        <taxon>Pseudomonadati</taxon>
        <taxon>Pseudomonadota</taxon>
        <taxon>Betaproteobacteria</taxon>
        <taxon>Burkholderiales</taxon>
        <taxon>Burkholderiaceae</taxon>
        <taxon>Trinickia</taxon>
    </lineage>
</organism>
<dbReference type="RefSeq" id="WP_115534877.1">
    <property type="nucleotide sequence ID" value="NZ_QRGA01000009.1"/>
</dbReference>
<sequence length="251" mass="27791">MHASLDASIEALDADKAKLDADRPLPLHTLESLRDTLMLEWTYNANALEGNTLTLGETKIALEGMAVGGKTLREHFEALNHRDAIRYAEEIVGHNEALSESQIRHIHARVLKNVDDSEAGQYRRVNVKIDGASAALPDFSQLPAEMAALIDWHAHAAAMHPLVRAAQLHARFWKICPFVAGNGRIGRLLLNLELMKAGYPPAVIRNDERAAYREALDKACVAGDYDALTRFVVEAVRRTLGTYLNMLGEHD</sequence>
<feature type="site" description="Important for autoinhibition of adenylyltransferase activity" evidence="1">
    <location>
        <position position="49"/>
    </location>
</feature>
<evidence type="ECO:0000256" key="1">
    <source>
        <dbReference type="PIRSR" id="PIRSR640198-3"/>
    </source>
</evidence>
<dbReference type="InterPro" id="IPR003812">
    <property type="entry name" value="Fido"/>
</dbReference>
<dbReference type="EMBL" id="QRGA01000009">
    <property type="protein sequence ID" value="RDU97688.1"/>
    <property type="molecule type" value="Genomic_DNA"/>
</dbReference>
<dbReference type="SUPFAM" id="SSF140931">
    <property type="entry name" value="Fic-like"/>
    <property type="match status" value="1"/>
</dbReference>
<dbReference type="Gene3D" id="1.10.3290.10">
    <property type="entry name" value="Fido-like domain"/>
    <property type="match status" value="1"/>
</dbReference>
<dbReference type="PROSITE" id="PS51459">
    <property type="entry name" value="FIDO"/>
    <property type="match status" value="1"/>
</dbReference>
<dbReference type="Pfam" id="PF02661">
    <property type="entry name" value="Fic"/>
    <property type="match status" value="1"/>
</dbReference>
<reference evidence="3 4" key="1">
    <citation type="submission" date="2018-08" db="EMBL/GenBank/DDBJ databases">
        <title>Paraburkholderia sp. DHOM06 isolated from forest soil.</title>
        <authorList>
            <person name="Gao Z.-H."/>
            <person name="Qiu L.-H."/>
        </authorList>
    </citation>
    <scope>NUCLEOTIDE SEQUENCE [LARGE SCALE GENOMIC DNA]</scope>
    <source>
        <strain evidence="3 4">DHOM06</strain>
    </source>
</reference>